<protein>
    <recommendedName>
        <fullName evidence="2">DUF7626 domain-containing protein</fullName>
    </recommendedName>
</protein>
<feature type="domain" description="DUF7626" evidence="2">
    <location>
        <begin position="152"/>
        <end position="206"/>
    </location>
</feature>
<evidence type="ECO:0000313" key="3">
    <source>
        <dbReference type="EMBL" id="KAF7681884.1"/>
    </source>
</evidence>
<proteinExistence type="predicted"/>
<gene>
    <name evidence="3" type="ORF">GT037_000860</name>
</gene>
<comment type="caution">
    <text evidence="3">The sequence shown here is derived from an EMBL/GenBank/DDBJ whole genome shotgun (WGS) entry which is preliminary data.</text>
</comment>
<dbReference type="RefSeq" id="XP_038791763.1">
    <property type="nucleotide sequence ID" value="XM_038925907.1"/>
</dbReference>
<dbReference type="GeneID" id="62199085"/>
<reference evidence="3" key="1">
    <citation type="submission" date="2020-01" db="EMBL/GenBank/DDBJ databases">
        <authorList>
            <person name="Feng Z.H.Z."/>
        </authorList>
    </citation>
    <scope>NUCLEOTIDE SEQUENCE</scope>
    <source>
        <strain evidence="3">CBS107.38</strain>
    </source>
</reference>
<dbReference type="EMBL" id="JAAABM010000001">
    <property type="protein sequence ID" value="KAF7681884.1"/>
    <property type="molecule type" value="Genomic_DNA"/>
</dbReference>
<feature type="compositionally biased region" description="Basic residues" evidence="1">
    <location>
        <begin position="377"/>
        <end position="387"/>
    </location>
</feature>
<evidence type="ECO:0000259" key="2">
    <source>
        <dbReference type="Pfam" id="PF24625"/>
    </source>
</evidence>
<accession>A0A8H7BE02</accession>
<dbReference type="Proteomes" id="UP000596902">
    <property type="component" value="Unassembled WGS sequence"/>
</dbReference>
<feature type="region of interest" description="Disordered" evidence="1">
    <location>
        <begin position="70"/>
        <end position="93"/>
    </location>
</feature>
<evidence type="ECO:0000256" key="1">
    <source>
        <dbReference type="SAM" id="MobiDB-lite"/>
    </source>
</evidence>
<name>A0A8H7BE02_9PLEO</name>
<dbReference type="InterPro" id="IPR056043">
    <property type="entry name" value="DUF7626"/>
</dbReference>
<reference evidence="3" key="2">
    <citation type="submission" date="2020-08" db="EMBL/GenBank/DDBJ databases">
        <title>Draft Genome Sequence of Cumin Blight Pathogen Alternaria burnsii.</title>
        <authorList>
            <person name="Feng Z."/>
        </authorList>
    </citation>
    <scope>NUCLEOTIDE SEQUENCE</scope>
    <source>
        <strain evidence="3">CBS107.38</strain>
    </source>
</reference>
<feature type="region of interest" description="Disordered" evidence="1">
    <location>
        <begin position="377"/>
        <end position="418"/>
    </location>
</feature>
<dbReference type="AlphaFoldDB" id="A0A8H7BE02"/>
<evidence type="ECO:0000313" key="4">
    <source>
        <dbReference type="Proteomes" id="UP000596902"/>
    </source>
</evidence>
<dbReference type="Pfam" id="PF24625">
    <property type="entry name" value="DUF7626"/>
    <property type="match status" value="1"/>
</dbReference>
<sequence>MTDEALIFDGNYFGDKPLGHSNFEEDLDDDDLVDDTAQAADDSDDGDFKLDGFDDLGIFQYEDVADDSDLEYDDDIAGQKRKRSRLDGSSKTTTSLQRSIIGAQIDNVEAFILDEDNDFSYQQPSRVPGTFGRHNRRKGESLPAYHKRVSHELDSDDELMMQMREKGFSDRQIADKLAKDGRVRYDQKSISTRIMRIRLAQADNVDFLLKEGYKEWDYADDELLIQAHALADIEINYEIERIRAWRFRKVSEYMRRLNKDALFSALACRERYNAIIEGTARIPTEVDDDPDARRAEMENFRMTREKTRNEEKAKQDALAAAEAKAKNETRFRNAQKAEDIANKRANKESEKAHRAMTRAAQAQIRAARAIENVNAKSRRNAQLKNQKKVRETKKPVANKNVPLTPTNAKKVPSETPDPRSYLSVYDLKKICEERGIDLPRKKNKASFVQALMDADDEYSQNDLKKMCRAKGLNANGSNLQMKHELALAEARTYGSYDKTTIAAATEEDVDDEMDTNEA</sequence>
<organism evidence="3 4">
    <name type="scientific">Alternaria burnsii</name>
    <dbReference type="NCBI Taxonomy" id="1187904"/>
    <lineage>
        <taxon>Eukaryota</taxon>
        <taxon>Fungi</taxon>
        <taxon>Dikarya</taxon>
        <taxon>Ascomycota</taxon>
        <taxon>Pezizomycotina</taxon>
        <taxon>Dothideomycetes</taxon>
        <taxon>Pleosporomycetidae</taxon>
        <taxon>Pleosporales</taxon>
        <taxon>Pleosporineae</taxon>
        <taxon>Pleosporaceae</taxon>
        <taxon>Alternaria</taxon>
        <taxon>Alternaria sect. Alternaria</taxon>
    </lineage>
</organism>
<keyword evidence="4" id="KW-1185">Reference proteome</keyword>